<reference evidence="2 3" key="1">
    <citation type="submission" date="2018-08" db="EMBL/GenBank/DDBJ databases">
        <title>A genome reference for cultivated species of the human gut microbiota.</title>
        <authorList>
            <person name="Zou Y."/>
            <person name="Xue W."/>
            <person name="Luo G."/>
        </authorList>
    </citation>
    <scope>NUCLEOTIDE SEQUENCE [LARGE SCALE GENOMIC DNA]</scope>
    <source>
        <strain evidence="2 3">AF22-12AC</strain>
    </source>
</reference>
<dbReference type="Pfam" id="PF01695">
    <property type="entry name" value="IstB_IS21"/>
    <property type="match status" value="1"/>
</dbReference>
<evidence type="ECO:0000313" key="2">
    <source>
        <dbReference type="EMBL" id="RGS41244.1"/>
    </source>
</evidence>
<dbReference type="RefSeq" id="WP_118097015.1">
    <property type="nucleotide sequence ID" value="NZ_CAUGCI010000015.1"/>
</dbReference>
<dbReference type="InterPro" id="IPR002611">
    <property type="entry name" value="IstB_ATP-bd"/>
</dbReference>
<dbReference type="SUPFAM" id="SSF52540">
    <property type="entry name" value="P-loop containing nucleoside triphosphate hydrolases"/>
    <property type="match status" value="1"/>
</dbReference>
<comment type="caution">
    <text evidence="2">The sequence shown here is derived from an EMBL/GenBank/DDBJ whole genome shotgun (WGS) entry which is preliminary data.</text>
</comment>
<dbReference type="EMBL" id="QRVL01000003">
    <property type="protein sequence ID" value="RGS41244.1"/>
    <property type="molecule type" value="Genomic_DNA"/>
</dbReference>
<dbReference type="PANTHER" id="PTHR30050:SF4">
    <property type="entry name" value="ATP-BINDING PROTEIN RV3427C IN INSERTION SEQUENCE-RELATED"/>
    <property type="match status" value="1"/>
</dbReference>
<dbReference type="Proteomes" id="UP000266172">
    <property type="component" value="Unassembled WGS sequence"/>
</dbReference>
<dbReference type="AlphaFoldDB" id="A0A395V7S4"/>
<dbReference type="CDD" id="cd00009">
    <property type="entry name" value="AAA"/>
    <property type="match status" value="1"/>
</dbReference>
<sequence length="326" mass="37441">MPLSNSQYDEIFRKYDEKQLASQHQLERRTKDVYARIPALKEIDDAIATCSVEQARRLLDGDAAALATLREKLSDYRRQKEQLLQEHGLASDYLKPVYHCPDCRDTGYVNGRRCHCFEQAAINLVYTQSNLKEILERENFSTFSFDYYSADDINPATGRSSLETAKDAVAKCHDFIDHFDSTFSNLYLYGDTGIGKTFLSNCIAKELLDRGHSVIYFTAFQLFDILSKGVFKRDEEALLSHRNIFDCDLLIIDDLGTELSNSFTTSQLFLCINERILRQKSTIISTNLGMNQLADIYSERVLSRISSNYTLLKLFGADIRILKRHR</sequence>
<organism evidence="2 3">
    <name type="scientific">Roseburia hominis</name>
    <dbReference type="NCBI Taxonomy" id="301301"/>
    <lineage>
        <taxon>Bacteria</taxon>
        <taxon>Bacillati</taxon>
        <taxon>Bacillota</taxon>
        <taxon>Clostridia</taxon>
        <taxon>Lachnospirales</taxon>
        <taxon>Lachnospiraceae</taxon>
        <taxon>Roseburia</taxon>
    </lineage>
</organism>
<dbReference type="GO" id="GO:0006260">
    <property type="term" value="P:DNA replication"/>
    <property type="evidence" value="ECO:0007669"/>
    <property type="project" value="TreeGrafter"/>
</dbReference>
<feature type="domain" description="AAA+ ATPase" evidence="1">
    <location>
        <begin position="182"/>
        <end position="316"/>
    </location>
</feature>
<evidence type="ECO:0000259" key="1">
    <source>
        <dbReference type="SMART" id="SM00382"/>
    </source>
</evidence>
<dbReference type="InterPro" id="IPR027417">
    <property type="entry name" value="P-loop_NTPase"/>
</dbReference>
<dbReference type="PANTHER" id="PTHR30050">
    <property type="entry name" value="CHROMOSOMAL REPLICATION INITIATOR PROTEIN DNAA"/>
    <property type="match status" value="1"/>
</dbReference>
<dbReference type="Gene3D" id="3.40.50.300">
    <property type="entry name" value="P-loop containing nucleotide triphosphate hydrolases"/>
    <property type="match status" value="1"/>
</dbReference>
<evidence type="ECO:0000313" key="3">
    <source>
        <dbReference type="Proteomes" id="UP000266172"/>
    </source>
</evidence>
<name>A0A395V7S4_9FIRM</name>
<gene>
    <name evidence="2" type="ORF">DWX93_06205</name>
</gene>
<accession>A0A395V7S4</accession>
<proteinExistence type="predicted"/>
<dbReference type="SMART" id="SM00382">
    <property type="entry name" value="AAA"/>
    <property type="match status" value="1"/>
</dbReference>
<dbReference type="GO" id="GO:0005524">
    <property type="term" value="F:ATP binding"/>
    <property type="evidence" value="ECO:0007669"/>
    <property type="project" value="InterPro"/>
</dbReference>
<protein>
    <submittedName>
        <fullName evidence="2">DNA replication protein DnaC</fullName>
    </submittedName>
</protein>
<dbReference type="InterPro" id="IPR003593">
    <property type="entry name" value="AAA+_ATPase"/>
</dbReference>
<dbReference type="NCBIfam" id="NF005304">
    <property type="entry name" value="PRK06835.1"/>
    <property type="match status" value="1"/>
</dbReference>